<dbReference type="InterPro" id="IPR045116">
    <property type="entry name" value="Clp1/Grc3"/>
</dbReference>
<dbReference type="GO" id="GO:0051731">
    <property type="term" value="F:polynucleotide 5'-hydroxyl-kinase activity"/>
    <property type="evidence" value="ECO:0007669"/>
    <property type="project" value="InterPro"/>
</dbReference>
<feature type="domain" description="Clp1 P-loop" evidence="8">
    <location>
        <begin position="191"/>
        <end position="320"/>
    </location>
</feature>
<evidence type="ECO:0000256" key="4">
    <source>
        <dbReference type="ARBA" id="ARBA00022840"/>
    </source>
</evidence>
<evidence type="ECO:0000259" key="6">
    <source>
        <dbReference type="Pfam" id="PF06807"/>
    </source>
</evidence>
<dbReference type="Gene3D" id="2.40.30.330">
    <property type="entry name" value="Pre-mRNA cleavage complex subunit Clp1, C-terminal domain"/>
    <property type="match status" value="1"/>
</dbReference>
<dbReference type="InterPro" id="IPR032319">
    <property type="entry name" value="CLP1_P"/>
</dbReference>
<dbReference type="InterPro" id="IPR032324">
    <property type="entry name" value="Clp1_N"/>
</dbReference>
<feature type="region of interest" description="Disordered" evidence="5">
    <location>
        <begin position="369"/>
        <end position="402"/>
    </location>
</feature>
<evidence type="ECO:0000313" key="9">
    <source>
        <dbReference type="EMBL" id="OEJ87221.1"/>
    </source>
</evidence>
<dbReference type="Proteomes" id="UP000095358">
    <property type="component" value="Unassembled WGS sequence"/>
</dbReference>
<name>A0A1E5RJY5_HANUV</name>
<dbReference type="PANTHER" id="PTHR12755">
    <property type="entry name" value="CLEAVAGE/POLYADENYLATION FACTOR IA SUBUNIT CLP1P"/>
    <property type="match status" value="1"/>
</dbReference>
<dbReference type="Pfam" id="PF16575">
    <property type="entry name" value="CLP1_P"/>
    <property type="match status" value="1"/>
</dbReference>
<organism evidence="9 10">
    <name type="scientific">Hanseniaspora uvarum</name>
    <name type="common">Yeast</name>
    <name type="synonym">Kloeckera apiculata</name>
    <dbReference type="NCBI Taxonomy" id="29833"/>
    <lineage>
        <taxon>Eukaryota</taxon>
        <taxon>Fungi</taxon>
        <taxon>Dikarya</taxon>
        <taxon>Ascomycota</taxon>
        <taxon>Saccharomycotina</taxon>
        <taxon>Saccharomycetes</taxon>
        <taxon>Saccharomycodales</taxon>
        <taxon>Saccharomycodaceae</taxon>
        <taxon>Hanseniaspora</taxon>
    </lineage>
</organism>
<dbReference type="InterPro" id="IPR010655">
    <property type="entry name" value="Clp1_C"/>
</dbReference>
<accession>A0A1E5RJY5</accession>
<dbReference type="PANTHER" id="PTHR12755:SF6">
    <property type="entry name" value="POLYRIBONUCLEOTIDE 5'-HYDROXYL-KINASE CLP1"/>
    <property type="match status" value="1"/>
</dbReference>
<dbReference type="AlphaFoldDB" id="A0A1E5RJY5"/>
<gene>
    <name evidence="9" type="ORF">AWRI3580_g3117</name>
</gene>
<dbReference type="GO" id="GO:0031124">
    <property type="term" value="P:mRNA 3'-end processing"/>
    <property type="evidence" value="ECO:0007669"/>
    <property type="project" value="InterPro"/>
</dbReference>
<dbReference type="GO" id="GO:0006388">
    <property type="term" value="P:tRNA splicing, via endonucleolytic cleavage and ligation"/>
    <property type="evidence" value="ECO:0007669"/>
    <property type="project" value="TreeGrafter"/>
</dbReference>
<evidence type="ECO:0000259" key="7">
    <source>
        <dbReference type="Pfam" id="PF16573"/>
    </source>
</evidence>
<dbReference type="VEuPathDB" id="FungiDB:AWRI3580_g3117"/>
<dbReference type="Pfam" id="PF16573">
    <property type="entry name" value="CLP1_N"/>
    <property type="match status" value="1"/>
</dbReference>
<proteinExistence type="predicted"/>
<dbReference type="Gene3D" id="3.40.50.300">
    <property type="entry name" value="P-loop containing nucleotide triphosphate hydrolases"/>
    <property type="match status" value="2"/>
</dbReference>
<comment type="caution">
    <text evidence="9">The sequence shown here is derived from an EMBL/GenBank/DDBJ whole genome shotgun (WGS) entry which is preliminary data.</text>
</comment>
<dbReference type="Pfam" id="PF06807">
    <property type="entry name" value="Clp1"/>
    <property type="match status" value="1"/>
</dbReference>
<dbReference type="EMBL" id="LPNN01000005">
    <property type="protein sequence ID" value="OEJ87221.1"/>
    <property type="molecule type" value="Genomic_DNA"/>
</dbReference>
<dbReference type="Gene3D" id="2.60.120.1030">
    <property type="entry name" value="Clp1, DNA binding domain"/>
    <property type="match status" value="1"/>
</dbReference>
<dbReference type="STRING" id="29833.A0A1E5RJY5"/>
<evidence type="ECO:0000256" key="2">
    <source>
        <dbReference type="ARBA" id="ARBA00019824"/>
    </source>
</evidence>
<dbReference type="GO" id="GO:0005524">
    <property type="term" value="F:ATP binding"/>
    <property type="evidence" value="ECO:0007669"/>
    <property type="project" value="UniProtKB-KW"/>
</dbReference>
<feature type="compositionally biased region" description="Acidic residues" evidence="5">
    <location>
        <begin position="385"/>
        <end position="394"/>
    </location>
</feature>
<feature type="domain" description="Clp1 C-terminal" evidence="6">
    <location>
        <begin position="507"/>
        <end position="610"/>
    </location>
</feature>
<reference evidence="10" key="1">
    <citation type="journal article" date="2016" name="Genome Announc.">
        <title>Genome sequences of three species of Hanseniaspora isolated from spontaneous wine fermentations.</title>
        <authorList>
            <person name="Sternes P.R."/>
            <person name="Lee D."/>
            <person name="Kutyna D.R."/>
            <person name="Borneman A.R."/>
        </authorList>
    </citation>
    <scope>NUCLEOTIDE SEQUENCE [LARGE SCALE GENOMIC DNA]</scope>
    <source>
        <strain evidence="10">AWRI3580</strain>
    </source>
</reference>
<protein>
    <recommendedName>
        <fullName evidence="2">Polynucleotide 5'-hydroxyl-kinase GRC3</fullName>
    </recommendedName>
    <alternativeName>
        <fullName evidence="1">Polynucleotide 5'-hydroxyl-kinase grc3</fullName>
    </alternativeName>
</protein>
<evidence type="ECO:0000256" key="5">
    <source>
        <dbReference type="SAM" id="MobiDB-lite"/>
    </source>
</evidence>
<evidence type="ECO:0000256" key="3">
    <source>
        <dbReference type="ARBA" id="ARBA00022741"/>
    </source>
</evidence>
<sequence>MSDIEYADVLKDDYSDNETTSHVEAPIDGSAVLNPTVDADNESKTNIDDEYAAFMNSDNDLMGGEDEADLVNIDTNGQTINTFVLLQGEEWIVDLRNEQEIFITIKEGICELFGVELANSTEFLFNSQEKLCFLSVEACKIEYRSNKTLLKPFPDCIVGHDPNVIALYAISLQLLQKRMKGIRGPRCLIIGDKTSGKSSIAKTLLSYASKMMGPASTPLFINLDPTKGIFSLPGSLSATIVNDTLQPESAIWGESLTSATHPLVATFEPIIKNFGFEEINKYNYDYYRHVLDSLVDDCKLIMDNYAEINETGMFVDTCTFKLASDLPVDNNLSNEIIKEEGEVPEAEIKQDDADSGFLAAPEINDDLIKKEENDDYDMNPSGQESEYEDDEDDYEIKKKEESTEVVIPSNETLIELPYDVEFINEIANKFEIDHIFDICNVDGKTIVTNYLSDRVKALTSVVKRAYIYPIVQNNSIDASTLSDSYKRFAQRASIRAYFYGGTPRFTLSPYTVTVRYEDVHIFTHNPEKCGDLIKIENITKEVLQYGILAVTNSDTKEKDTNKILNSGVLGYVLVLSVIDAANKQLIKILSPTMGDLPKKMLILTDYKYYE</sequence>
<dbReference type="InterPro" id="IPR038238">
    <property type="entry name" value="Clp1_C_sf"/>
</dbReference>
<keyword evidence="3" id="KW-0547">Nucleotide-binding</keyword>
<dbReference type="InterPro" id="IPR038239">
    <property type="entry name" value="Clp1_N_sf"/>
</dbReference>
<keyword evidence="10" id="KW-1185">Reference proteome</keyword>
<dbReference type="GO" id="GO:0005634">
    <property type="term" value="C:nucleus"/>
    <property type="evidence" value="ECO:0007669"/>
    <property type="project" value="TreeGrafter"/>
</dbReference>
<dbReference type="InterPro" id="IPR027417">
    <property type="entry name" value="P-loop_NTPase"/>
</dbReference>
<evidence type="ECO:0000259" key="8">
    <source>
        <dbReference type="Pfam" id="PF16575"/>
    </source>
</evidence>
<dbReference type="OrthoDB" id="3972306at2759"/>
<evidence type="ECO:0000313" key="10">
    <source>
        <dbReference type="Proteomes" id="UP000095358"/>
    </source>
</evidence>
<feature type="domain" description="Clp1 N-terminal" evidence="7">
    <location>
        <begin position="85"/>
        <end position="178"/>
    </location>
</feature>
<keyword evidence="4" id="KW-0067">ATP-binding</keyword>
<evidence type="ECO:0000256" key="1">
    <source>
        <dbReference type="ARBA" id="ARBA00018706"/>
    </source>
</evidence>